<keyword evidence="1" id="KW-1133">Transmembrane helix</keyword>
<keyword evidence="1" id="KW-0472">Membrane</keyword>
<keyword evidence="2" id="KW-0732">Signal</keyword>
<keyword evidence="4" id="KW-1185">Reference proteome</keyword>
<reference evidence="3" key="1">
    <citation type="submission" date="2022-01" db="EMBL/GenBank/DDBJ databases">
        <authorList>
            <person name="King R."/>
        </authorList>
    </citation>
    <scope>NUCLEOTIDE SEQUENCE</scope>
</reference>
<evidence type="ECO:0000313" key="3">
    <source>
        <dbReference type="EMBL" id="CAH1106380.1"/>
    </source>
</evidence>
<feature type="transmembrane region" description="Helical" evidence="1">
    <location>
        <begin position="177"/>
        <end position="199"/>
    </location>
</feature>
<evidence type="ECO:0000256" key="1">
    <source>
        <dbReference type="SAM" id="Phobius"/>
    </source>
</evidence>
<evidence type="ECO:0008006" key="5">
    <source>
        <dbReference type="Google" id="ProtNLM"/>
    </source>
</evidence>
<protein>
    <recommendedName>
        <fullName evidence="5">24 kDa salivary protein</fullName>
    </recommendedName>
</protein>
<dbReference type="OrthoDB" id="10071013at2759"/>
<proteinExistence type="predicted"/>
<name>A0A9P0CUL5_9CUCU</name>
<feature type="chain" id="PRO_5040376257" description="24 kDa salivary protein" evidence="2">
    <location>
        <begin position="28"/>
        <end position="224"/>
    </location>
</feature>
<evidence type="ECO:0000313" key="4">
    <source>
        <dbReference type="Proteomes" id="UP001153636"/>
    </source>
</evidence>
<keyword evidence="1" id="KW-0812">Transmembrane</keyword>
<dbReference type="Proteomes" id="UP001153636">
    <property type="component" value="Chromosome 2"/>
</dbReference>
<accession>A0A9P0CUL5</accession>
<feature type="signal peptide" evidence="2">
    <location>
        <begin position="1"/>
        <end position="27"/>
    </location>
</feature>
<evidence type="ECO:0000256" key="2">
    <source>
        <dbReference type="SAM" id="SignalP"/>
    </source>
</evidence>
<organism evidence="3 4">
    <name type="scientific">Psylliodes chrysocephalus</name>
    <dbReference type="NCBI Taxonomy" id="3402493"/>
    <lineage>
        <taxon>Eukaryota</taxon>
        <taxon>Metazoa</taxon>
        <taxon>Ecdysozoa</taxon>
        <taxon>Arthropoda</taxon>
        <taxon>Hexapoda</taxon>
        <taxon>Insecta</taxon>
        <taxon>Pterygota</taxon>
        <taxon>Neoptera</taxon>
        <taxon>Endopterygota</taxon>
        <taxon>Coleoptera</taxon>
        <taxon>Polyphaga</taxon>
        <taxon>Cucujiformia</taxon>
        <taxon>Chrysomeloidea</taxon>
        <taxon>Chrysomelidae</taxon>
        <taxon>Galerucinae</taxon>
        <taxon>Alticini</taxon>
        <taxon>Psylliodes</taxon>
    </lineage>
</organism>
<sequence length="224" mass="24806">MAQIANALSYQLLSVLFIFAIAVESIATNDTSLKLVNVTVETKTTSLANNNKTTIHDTTHTGREGLSTINIKVEKPITILKQNKTVQEVTPLNNVTAPPNSTAPVFSKTTVAASTGTKIISNTQKAANVKVTTSKPRKPEITEHDEVELSAAKNDNYNSNNLHIDTSMDKKVRRADYIVPIVAVILSVPLVAIIISVLYKRGKDWWQHRNYRRMDFLIEGMYNS</sequence>
<gene>
    <name evidence="3" type="ORF">PSYICH_LOCUS6422</name>
</gene>
<dbReference type="AlphaFoldDB" id="A0A9P0CUL5"/>
<dbReference type="EMBL" id="OV651814">
    <property type="protein sequence ID" value="CAH1106380.1"/>
    <property type="molecule type" value="Genomic_DNA"/>
</dbReference>